<dbReference type="RefSeq" id="WP_305937835.1">
    <property type="nucleotide sequence ID" value="NZ_CP132191.1"/>
</dbReference>
<protein>
    <submittedName>
        <fullName evidence="1">Uncharacterized protein</fullName>
    </submittedName>
</protein>
<evidence type="ECO:0000313" key="1">
    <source>
        <dbReference type="EMBL" id="WLP85399.1"/>
    </source>
</evidence>
<dbReference type="EMBL" id="CP132191">
    <property type="protein sequence ID" value="WLP85399.1"/>
    <property type="molecule type" value="Genomic_DNA"/>
</dbReference>
<keyword evidence="2" id="KW-1185">Reference proteome</keyword>
<gene>
    <name evidence="1" type="ORF">Q8852_03700</name>
</gene>
<reference evidence="1" key="1">
    <citation type="submission" date="2023-08" db="EMBL/GenBank/DDBJ databases">
        <title>Complete genome sequence of Mycoplasma seminis 2200.</title>
        <authorList>
            <person name="Spergser J."/>
        </authorList>
    </citation>
    <scope>NUCLEOTIDE SEQUENCE [LARGE SCALE GENOMIC DNA]</scope>
    <source>
        <strain evidence="1">2200</strain>
    </source>
</reference>
<proteinExistence type="predicted"/>
<organism evidence="1 2">
    <name type="scientific">Mycoplasma seminis</name>
    <dbReference type="NCBI Taxonomy" id="512749"/>
    <lineage>
        <taxon>Bacteria</taxon>
        <taxon>Bacillati</taxon>
        <taxon>Mycoplasmatota</taxon>
        <taxon>Mollicutes</taxon>
        <taxon>Mycoplasmataceae</taxon>
        <taxon>Mycoplasma</taxon>
    </lineage>
</organism>
<accession>A0ABY9H9Z5</accession>
<sequence>MNIEIIKEYKKELDFQKLKYIEDINKIINNADFTELYLQWINQLSDWEKNKLLVTYDLIDDINKNNFLKDSLLYKNIENSLEFGRINILQRTFSDDDNAEFIKLKIIKNEVLNNLNRISETYDKTSEQSYNLSESIGNWGNNFGLKTTFMGIPLLFIPSAAGNILGLGSSTLGIITSAFSKSHYNDFSKDAEMLIQINNCIQEITTNMLSFVTGLKSYPNKEKYKNFDETLAQFKYLNRMYDAIENLISIVENFEKKYKKINVENFIKELKLVKSIIEKEKRWLYNYCDSFIPKYAGY</sequence>
<name>A0ABY9H9Z5_9MOLU</name>
<evidence type="ECO:0000313" key="2">
    <source>
        <dbReference type="Proteomes" id="UP001237011"/>
    </source>
</evidence>
<dbReference type="Proteomes" id="UP001237011">
    <property type="component" value="Chromosome"/>
</dbReference>